<keyword evidence="1" id="KW-0732">Signal</keyword>
<dbReference type="InterPro" id="IPR016071">
    <property type="entry name" value="Staphylococal_nuclease_OB-fold"/>
</dbReference>
<sequence length="250" mass="29591">MKKKLFLKLGLVTTLFFSSMPLIQCTFPNQKNDNDHAANEQNATKNKEVFLNENSLVLNQKEYLFSNSLQANHATEVKLKSVNDGDTAQFINLNNQNQSNKYRFFGIDTPETRIRINNRFENTKGLQYKYGKLATNFTKNYLEQAKRIWVIPQVTKSFGKKKEPQNIYDRYQRIIAIIVLLTNQNNLICLNKELVDNGYSKVYYISLNKKNPYYTENDNYYWYLKKSEQFAKKNKKLIWNEDINQIYPKK</sequence>
<accession>N9SR67</accession>
<gene>
    <name evidence="3" type="ORF">MALK_3130</name>
</gene>
<dbReference type="Proteomes" id="UP000013137">
    <property type="component" value="Unassembled WGS sequence"/>
</dbReference>
<evidence type="ECO:0000256" key="1">
    <source>
        <dbReference type="SAM" id="SignalP"/>
    </source>
</evidence>
<dbReference type="eggNOG" id="COG1525">
    <property type="taxonomic scope" value="Bacteria"/>
</dbReference>
<comment type="caution">
    <text evidence="3">The sequence shown here is derived from an EMBL/GenBank/DDBJ whole genome shotgun (WGS) entry which is preliminary data.</text>
</comment>
<dbReference type="Gene3D" id="2.40.50.90">
    <property type="match status" value="1"/>
</dbReference>
<dbReference type="SUPFAM" id="SSF50199">
    <property type="entry name" value="Staphylococcal nuclease"/>
    <property type="match status" value="1"/>
</dbReference>
<keyword evidence="4" id="KW-1185">Reference proteome</keyword>
<dbReference type="OrthoDB" id="401280at2"/>
<dbReference type="PROSITE" id="PS50830">
    <property type="entry name" value="TNASE_3"/>
    <property type="match status" value="1"/>
</dbReference>
<proteinExistence type="predicted"/>
<evidence type="ECO:0000313" key="4">
    <source>
        <dbReference type="Proteomes" id="UP000013137"/>
    </source>
</evidence>
<dbReference type="InterPro" id="IPR035437">
    <property type="entry name" value="SNase_OB-fold_sf"/>
</dbReference>
<evidence type="ECO:0000259" key="2">
    <source>
        <dbReference type="PROSITE" id="PS50830"/>
    </source>
</evidence>
<feature type="chain" id="PRO_5004152430" description="TNase-like domain-containing protein" evidence="1">
    <location>
        <begin position="25"/>
        <end position="250"/>
    </location>
</feature>
<dbReference type="EMBL" id="AMWK01000006">
    <property type="protein sequence ID" value="ENY53970.1"/>
    <property type="molecule type" value="Genomic_DNA"/>
</dbReference>
<protein>
    <recommendedName>
        <fullName evidence="2">TNase-like domain-containing protein</fullName>
    </recommendedName>
</protein>
<feature type="signal peptide" evidence="1">
    <location>
        <begin position="1"/>
        <end position="24"/>
    </location>
</feature>
<evidence type="ECO:0000313" key="3">
    <source>
        <dbReference type="EMBL" id="ENY53970.1"/>
    </source>
</evidence>
<dbReference type="RefSeq" id="WP_002881366.1">
    <property type="nucleotide sequence ID" value="NZ_AMWK01000006.1"/>
</dbReference>
<dbReference type="Pfam" id="PF00565">
    <property type="entry name" value="SNase"/>
    <property type="match status" value="1"/>
</dbReference>
<dbReference type="SMART" id="SM00318">
    <property type="entry name" value="SNc"/>
    <property type="match status" value="1"/>
</dbReference>
<name>N9SR67_9BACT</name>
<reference evidence="3 4" key="1">
    <citation type="journal article" date="2013" name="Genome Announc.">
        <title>Draft Genome Sequences of Mycoplasma alkalescens, Mycoplasma arginini, and Mycoplasma bovigenitalium, Three Species with Equivocal Pathogenic Status for Cattle.</title>
        <authorList>
            <person name="Manso-Silvan L."/>
            <person name="Tardy F."/>
            <person name="Baranowski E."/>
            <person name="Barre A."/>
            <person name="Blanchard A."/>
            <person name="Breton M."/>
            <person name="Couture C."/>
            <person name="Citti C."/>
            <person name="Dordet-Frisoni E."/>
            <person name="Dupuy V."/>
            <person name="Gaurivaud P."/>
            <person name="Jacob D."/>
            <person name="Lemaitre C."/>
            <person name="Nikolski M."/>
            <person name="Nouvel L.X."/>
            <person name="Poumarat F."/>
            <person name="Thebault P."/>
            <person name="Theil S."/>
            <person name="Thiaucourt F."/>
            <person name="Sirand-Pugnet P."/>
        </authorList>
    </citation>
    <scope>NUCLEOTIDE SEQUENCE [LARGE SCALE GENOMIC DNA]</scope>
    <source>
        <strain evidence="3 4">14918</strain>
    </source>
</reference>
<dbReference type="PATRIC" id="fig|1188234.3.peg.290"/>
<feature type="domain" description="TNase-like" evidence="2">
    <location>
        <begin position="73"/>
        <end position="241"/>
    </location>
</feature>
<organism evidence="3 4">
    <name type="scientific">Metamycoplasma alkalescens 14918</name>
    <dbReference type="NCBI Taxonomy" id="1188234"/>
    <lineage>
        <taxon>Bacteria</taxon>
        <taxon>Bacillati</taxon>
        <taxon>Mycoplasmatota</taxon>
        <taxon>Mycoplasmoidales</taxon>
        <taxon>Metamycoplasmataceae</taxon>
        <taxon>Metamycoplasma</taxon>
    </lineage>
</organism>
<dbReference type="AlphaFoldDB" id="N9SR67"/>